<dbReference type="EMBL" id="JAGPYM010000035">
    <property type="protein sequence ID" value="KAH6876320.1"/>
    <property type="molecule type" value="Genomic_DNA"/>
</dbReference>
<dbReference type="Pfam" id="PF06985">
    <property type="entry name" value="HET"/>
    <property type="match status" value="1"/>
</dbReference>
<comment type="caution">
    <text evidence="2">The sequence shown here is derived from an EMBL/GenBank/DDBJ whole genome shotgun (WGS) entry which is preliminary data.</text>
</comment>
<evidence type="ECO:0000313" key="2">
    <source>
        <dbReference type="EMBL" id="KAH6876320.1"/>
    </source>
</evidence>
<feature type="domain" description="WSC" evidence="1">
    <location>
        <begin position="53"/>
        <end position="165"/>
    </location>
</feature>
<evidence type="ECO:0000259" key="1">
    <source>
        <dbReference type="PROSITE" id="PS51212"/>
    </source>
</evidence>
<gene>
    <name evidence="2" type="ORF">B0T10DRAFT_585371</name>
</gene>
<dbReference type="OrthoDB" id="2157530at2759"/>
<dbReference type="Proteomes" id="UP000777438">
    <property type="component" value="Unassembled WGS sequence"/>
</dbReference>
<dbReference type="Pfam" id="PF01822">
    <property type="entry name" value="WSC"/>
    <property type="match status" value="1"/>
</dbReference>
<dbReference type="InterPro" id="IPR010730">
    <property type="entry name" value="HET"/>
</dbReference>
<accession>A0A9P9AJZ8</accession>
<dbReference type="AlphaFoldDB" id="A0A9P9AJZ8"/>
<evidence type="ECO:0000313" key="3">
    <source>
        <dbReference type="Proteomes" id="UP000777438"/>
    </source>
</evidence>
<dbReference type="PANTHER" id="PTHR24148:SF64">
    <property type="entry name" value="HETEROKARYON INCOMPATIBILITY DOMAIN-CONTAINING PROTEIN"/>
    <property type="match status" value="1"/>
</dbReference>
<dbReference type="InterPro" id="IPR002889">
    <property type="entry name" value="WSC_carb-bd"/>
</dbReference>
<dbReference type="InterPro" id="IPR052895">
    <property type="entry name" value="HetReg/Transcr_Mod"/>
</dbReference>
<reference evidence="2 3" key="1">
    <citation type="journal article" date="2021" name="Nat. Commun.">
        <title>Genetic determinants of endophytism in the Arabidopsis root mycobiome.</title>
        <authorList>
            <person name="Mesny F."/>
            <person name="Miyauchi S."/>
            <person name="Thiergart T."/>
            <person name="Pickel B."/>
            <person name="Atanasova L."/>
            <person name="Karlsson M."/>
            <person name="Huettel B."/>
            <person name="Barry K.W."/>
            <person name="Haridas S."/>
            <person name="Chen C."/>
            <person name="Bauer D."/>
            <person name="Andreopoulos W."/>
            <person name="Pangilinan J."/>
            <person name="LaButti K."/>
            <person name="Riley R."/>
            <person name="Lipzen A."/>
            <person name="Clum A."/>
            <person name="Drula E."/>
            <person name="Henrissat B."/>
            <person name="Kohler A."/>
            <person name="Grigoriev I.V."/>
            <person name="Martin F.M."/>
            <person name="Hacquard S."/>
        </authorList>
    </citation>
    <scope>NUCLEOTIDE SEQUENCE [LARGE SCALE GENOMIC DNA]</scope>
    <source>
        <strain evidence="2 3">MPI-CAGE-CH-0241</strain>
    </source>
</reference>
<dbReference type="PROSITE" id="PS51212">
    <property type="entry name" value="WSC"/>
    <property type="match status" value="1"/>
</dbReference>
<name>A0A9P9AJZ8_9HYPO</name>
<proteinExistence type="predicted"/>
<sequence length="765" mass="85199">MGDLWETITVYDDGIVSILGKNRNGTVIRVNHEVKAIGVSHFSLKVAAVVSVDINFVRCSYWDRGGRNVSDIVSYGRFESINKQQVLTKTYITNENVTRAENCGNYCLLKKYTYWDLQKGTTCSCGWELAMNSKKVDYSKCSTDCVGGGDLPCGGEKAINVYGFSENLRRAYTKIGCYVDRYRPSRQQLSSFLVENPPRAGVHRLFLLMQSNAIHTQALESSSPISTISPMDFKYPPLSKGQIRLLRLLPWESRDGPLRGTIDHFFLSQAQGYDALSYTWGPNDQKGSIQICHPDDGSESNFPLTSNLSAALKRIRQPKTFYTIWIDQICINQADVDEKSVQVPLMSRIYEAADRVVLWLGEEDVDTSLAFQDLAYTPKEMKEIRAELSSPTSAALTENEEIRLVAANWPIGKVQSGAWKAATLLFQREVFERVWVVQEVVLGRQVVVRCGSFATEWNDLADVSALHRHTSSGVEKAPDIIAIVDSIRQNFQVRGCRMKHADVMFNSHFFKTSNPRDKVYGTLGLLETGTVPALPVRYTASVEDVYLDCAIHCIETTSSLDILSSIVGPGCPSLPSWVPDCRIESRIRSRIAPSKASPTFHSSLIGPFAFSISPNRRMFSTTGLILSEIHSLGDVYAEQWQSVELAWMKMAQEAASENSAVSFPLNYHRALCASDDVAVPGSANYEQDIEGFDAWSFWITYWGGEQGGYPGKHGNSQKAQSFSTRMLMCCTGRRMALTCERTLVLGPHASQIGDKVKARGSNCMD</sequence>
<organism evidence="2 3">
    <name type="scientific">Thelonectria olida</name>
    <dbReference type="NCBI Taxonomy" id="1576542"/>
    <lineage>
        <taxon>Eukaryota</taxon>
        <taxon>Fungi</taxon>
        <taxon>Dikarya</taxon>
        <taxon>Ascomycota</taxon>
        <taxon>Pezizomycotina</taxon>
        <taxon>Sordariomycetes</taxon>
        <taxon>Hypocreomycetidae</taxon>
        <taxon>Hypocreales</taxon>
        <taxon>Nectriaceae</taxon>
        <taxon>Thelonectria</taxon>
    </lineage>
</organism>
<keyword evidence="3" id="KW-1185">Reference proteome</keyword>
<protein>
    <submittedName>
        <fullName evidence="2">Heterokaryon incompatibility protein-domain-containing protein</fullName>
    </submittedName>
</protein>
<dbReference type="PANTHER" id="PTHR24148">
    <property type="entry name" value="ANKYRIN REPEAT DOMAIN-CONTAINING PROTEIN 39 HOMOLOG-RELATED"/>
    <property type="match status" value="1"/>
</dbReference>